<name>A0ABS1PZU3_9ACTN</name>
<dbReference type="InterPro" id="IPR036291">
    <property type="entry name" value="NAD(P)-bd_dom_sf"/>
</dbReference>
<evidence type="ECO:0000256" key="3">
    <source>
        <dbReference type="RuleBase" id="RU000363"/>
    </source>
</evidence>
<dbReference type="EMBL" id="JAERRG010000019">
    <property type="protein sequence ID" value="MBL1117854.1"/>
    <property type="molecule type" value="Genomic_DNA"/>
</dbReference>
<sequence length="267" mass="27449">MQDLSRLSGTTALVTGASGGIGAEFAARLAQRGADLVLVARSGDKLEALASSLHSAHGVRVLTEKLDLSEPGAPRAMFEWTVEQGLEVGFLVNNAGGGVGGAAAKADPAVVAAMVNLNGQALVENTIRFLPGMVSRGRGTIVNVTSASAFLPTPYLAAYGGSKAMAQSFTLAVAAEVADAGVRVLAVSPGVTVTGQKSEDILPAMASLGGLRQPEQVVTTAFRALDSRKASVVDGRRNALFARLVQRLPNRTARALGLRLASKLTDF</sequence>
<evidence type="ECO:0000313" key="4">
    <source>
        <dbReference type="EMBL" id="MBL1117854.1"/>
    </source>
</evidence>
<protein>
    <submittedName>
        <fullName evidence="4">SDR family NAD(P)-dependent oxidoreductase</fullName>
    </submittedName>
</protein>
<evidence type="ECO:0000256" key="1">
    <source>
        <dbReference type="ARBA" id="ARBA00006484"/>
    </source>
</evidence>
<comment type="caution">
    <text evidence="4">The sequence shown here is derived from an EMBL/GenBank/DDBJ whole genome shotgun (WGS) entry which is preliminary data.</text>
</comment>
<keyword evidence="5" id="KW-1185">Reference proteome</keyword>
<dbReference type="SUPFAM" id="SSF51735">
    <property type="entry name" value="NAD(P)-binding Rossmann-fold domains"/>
    <property type="match status" value="1"/>
</dbReference>
<dbReference type="PANTHER" id="PTHR42901">
    <property type="entry name" value="ALCOHOL DEHYDROGENASE"/>
    <property type="match status" value="1"/>
</dbReference>
<evidence type="ECO:0000313" key="5">
    <source>
        <dbReference type="Proteomes" id="UP000621510"/>
    </source>
</evidence>
<dbReference type="PIRSF" id="PIRSF000126">
    <property type="entry name" value="11-beta-HSD1"/>
    <property type="match status" value="1"/>
</dbReference>
<dbReference type="Gene3D" id="3.40.50.720">
    <property type="entry name" value="NAD(P)-binding Rossmann-like Domain"/>
    <property type="match status" value="1"/>
</dbReference>
<dbReference type="InterPro" id="IPR002347">
    <property type="entry name" value="SDR_fam"/>
</dbReference>
<accession>A0ABS1PZU3</accession>
<dbReference type="Pfam" id="PF00106">
    <property type="entry name" value="adh_short"/>
    <property type="match status" value="1"/>
</dbReference>
<dbReference type="PRINTS" id="PR00080">
    <property type="entry name" value="SDRFAMILY"/>
</dbReference>
<reference evidence="4 5" key="1">
    <citation type="submission" date="2021-01" db="EMBL/GenBank/DDBJ databases">
        <title>WGS of actinomycetes isolated from Thailand.</title>
        <authorList>
            <person name="Thawai C."/>
        </authorList>
    </citation>
    <scope>NUCLEOTIDE SEQUENCE [LARGE SCALE GENOMIC DNA]</scope>
    <source>
        <strain evidence="4 5">CA3R110</strain>
    </source>
</reference>
<gene>
    <name evidence="4" type="ORF">JK364_36570</name>
</gene>
<proteinExistence type="inferred from homology"/>
<dbReference type="Proteomes" id="UP000621510">
    <property type="component" value="Unassembled WGS sequence"/>
</dbReference>
<keyword evidence="2" id="KW-0560">Oxidoreductase</keyword>
<comment type="similarity">
    <text evidence="1 3">Belongs to the short-chain dehydrogenases/reductases (SDR) family.</text>
</comment>
<organism evidence="4 5">
    <name type="scientific">Streptomyces endocoffeicus</name>
    <dbReference type="NCBI Taxonomy" id="2898945"/>
    <lineage>
        <taxon>Bacteria</taxon>
        <taxon>Bacillati</taxon>
        <taxon>Actinomycetota</taxon>
        <taxon>Actinomycetes</taxon>
        <taxon>Kitasatosporales</taxon>
        <taxon>Streptomycetaceae</taxon>
        <taxon>Streptomyces</taxon>
    </lineage>
</organism>
<evidence type="ECO:0000256" key="2">
    <source>
        <dbReference type="ARBA" id="ARBA00023002"/>
    </source>
</evidence>
<dbReference type="PANTHER" id="PTHR42901:SF1">
    <property type="entry name" value="ALCOHOL DEHYDROGENASE"/>
    <property type="match status" value="1"/>
</dbReference>
<dbReference type="RefSeq" id="WP_201855672.1">
    <property type="nucleotide sequence ID" value="NZ_JAERRG010000019.1"/>
</dbReference>
<dbReference type="PRINTS" id="PR00081">
    <property type="entry name" value="GDHRDH"/>
</dbReference>